<sequence length="203" mass="22948">MGWLFMRDMGGHATPRAYLDNQFTYTRDDHRLTVLASSMVGSTYYAACERVESNKDREVFAVVCLTKHNPRSTDGHVFGYKDMTEHMGPCESDCPASILDALTDTDSEYAVNWRARCRANLIRRKLEQAKPAPKPGQTIIFDEPMRFSDGSDRARFEVVANPKGKTPLFRDPESRAICRIPAFRKRTYRIVHAAIVVRGAANG</sequence>
<dbReference type="EMBL" id="VOQR01000002">
    <property type="protein sequence ID" value="TXC67964.1"/>
    <property type="molecule type" value="Genomic_DNA"/>
</dbReference>
<gene>
    <name evidence="2" type="ORF">FSB78_18420</name>
</gene>
<name>A0A5C6U500_9SPHN</name>
<feature type="domain" description="DUF6927" evidence="1">
    <location>
        <begin position="104"/>
        <end position="182"/>
    </location>
</feature>
<protein>
    <recommendedName>
        <fullName evidence="1">DUF6927 domain-containing protein</fullName>
    </recommendedName>
</protein>
<proteinExistence type="predicted"/>
<evidence type="ECO:0000259" key="1">
    <source>
        <dbReference type="Pfam" id="PF21992"/>
    </source>
</evidence>
<dbReference type="Proteomes" id="UP000321250">
    <property type="component" value="Unassembled WGS sequence"/>
</dbReference>
<accession>A0A5C6U500</accession>
<reference evidence="2 3" key="1">
    <citation type="journal article" date="2013" name="Antonie Van Leeuwenhoek">
        <title>Sphingomonas ginsenosidivorax sp. nov., with the ability to transform ginsenosides.</title>
        <authorList>
            <person name="Jin X.F."/>
            <person name="Kim J.K."/>
            <person name="Liu Q.M."/>
            <person name="Kang M.S."/>
            <person name="He D."/>
            <person name="Jin F.X."/>
            <person name="Kim S.C."/>
            <person name="Im W.T."/>
        </authorList>
    </citation>
    <scope>NUCLEOTIDE SEQUENCE [LARGE SCALE GENOMIC DNA]</scope>
    <source>
        <strain evidence="2 3">KHI67</strain>
    </source>
</reference>
<dbReference type="InterPro" id="IPR053845">
    <property type="entry name" value="DUF6927"/>
</dbReference>
<comment type="caution">
    <text evidence="2">The sequence shown here is derived from an EMBL/GenBank/DDBJ whole genome shotgun (WGS) entry which is preliminary data.</text>
</comment>
<organism evidence="2 3">
    <name type="scientific">Sphingomonas ginsenosidivorax</name>
    <dbReference type="NCBI Taxonomy" id="862135"/>
    <lineage>
        <taxon>Bacteria</taxon>
        <taxon>Pseudomonadati</taxon>
        <taxon>Pseudomonadota</taxon>
        <taxon>Alphaproteobacteria</taxon>
        <taxon>Sphingomonadales</taxon>
        <taxon>Sphingomonadaceae</taxon>
        <taxon>Sphingomonas</taxon>
    </lineage>
</organism>
<dbReference type="RefSeq" id="WP_147084355.1">
    <property type="nucleotide sequence ID" value="NZ_VOQR01000002.1"/>
</dbReference>
<dbReference type="OrthoDB" id="6874909at2"/>
<keyword evidence="3" id="KW-1185">Reference proteome</keyword>
<evidence type="ECO:0000313" key="3">
    <source>
        <dbReference type="Proteomes" id="UP000321250"/>
    </source>
</evidence>
<dbReference type="Pfam" id="PF21992">
    <property type="entry name" value="DUF6927"/>
    <property type="match status" value="1"/>
</dbReference>
<evidence type="ECO:0000313" key="2">
    <source>
        <dbReference type="EMBL" id="TXC67964.1"/>
    </source>
</evidence>
<dbReference type="AlphaFoldDB" id="A0A5C6U500"/>